<dbReference type="EMBL" id="CAIJDO010000194">
    <property type="protein sequence ID" value="CAD0007456.1"/>
    <property type="molecule type" value="Genomic_DNA"/>
</dbReference>
<organism evidence="1 2">
    <name type="scientific">Flavobacterium chungangense</name>
    <dbReference type="NCBI Taxonomy" id="554283"/>
    <lineage>
        <taxon>Bacteria</taxon>
        <taxon>Pseudomonadati</taxon>
        <taxon>Bacteroidota</taxon>
        <taxon>Flavobacteriia</taxon>
        <taxon>Flavobacteriales</taxon>
        <taxon>Flavobacteriaceae</taxon>
        <taxon>Flavobacterium</taxon>
    </lineage>
</organism>
<dbReference type="PROSITE" id="PS51257">
    <property type="entry name" value="PROKAR_LIPOPROTEIN"/>
    <property type="match status" value="1"/>
</dbReference>
<dbReference type="AlphaFoldDB" id="A0A6V6Z7D1"/>
<sequence length="269" mass="30384">MKHLLVPIICLLLLSCSKDDNHNTDNNTPSVKTSLPVKVTTKDANGTLTRTATYNYDSQNRLKTVKVVDANTSLNFTTTISYENGKITSLVDYDATSMAVLKFVYFYDGNGIKNEEFYSNGVLNYTYEWYYRPDGGKERRRKNTSGVLSLTEYYRFSATGNLERKVEDNVNPLNEDIENTFSNYDNKLRTIAGPIGNVIHYYLLGFPGVNLPAPNNPLGSISKNLTSGTIVSETYEYTYNNKNQVTVMKIKDAGNVNIKAIRTIEYQEF</sequence>
<dbReference type="RefSeq" id="WP_031457027.1">
    <property type="nucleotide sequence ID" value="NZ_CAIJDO010000194.1"/>
</dbReference>
<dbReference type="Proteomes" id="UP000556700">
    <property type="component" value="Unassembled WGS sequence"/>
</dbReference>
<protein>
    <recommendedName>
        <fullName evidence="3">DUF4595 domain-containing protein</fullName>
    </recommendedName>
</protein>
<proteinExistence type="predicted"/>
<evidence type="ECO:0000313" key="1">
    <source>
        <dbReference type="EMBL" id="CAD0007456.1"/>
    </source>
</evidence>
<gene>
    <name evidence="1" type="ORF">FLACHUCJ7_03307</name>
</gene>
<evidence type="ECO:0008006" key="3">
    <source>
        <dbReference type="Google" id="ProtNLM"/>
    </source>
</evidence>
<name>A0A6V6Z7D1_9FLAO</name>
<keyword evidence="2" id="KW-1185">Reference proteome</keyword>
<comment type="caution">
    <text evidence="1">The sequence shown here is derived from an EMBL/GenBank/DDBJ whole genome shotgun (WGS) entry which is preliminary data.</text>
</comment>
<evidence type="ECO:0000313" key="2">
    <source>
        <dbReference type="Proteomes" id="UP000556700"/>
    </source>
</evidence>
<reference evidence="1 2" key="1">
    <citation type="submission" date="2020-06" db="EMBL/GenBank/DDBJ databases">
        <authorList>
            <person name="Criscuolo A."/>
        </authorList>
    </citation>
    <scope>NUCLEOTIDE SEQUENCE [LARGE SCALE GENOMIC DNA]</scope>
    <source>
        <strain evidence="2">CIP 110025</strain>
    </source>
</reference>
<accession>A0A6V6Z7D1</accession>